<organism evidence="3 4">
    <name type="scientific">Bionectria ochroleuca</name>
    <name type="common">Gliocladium roseum</name>
    <dbReference type="NCBI Taxonomy" id="29856"/>
    <lineage>
        <taxon>Eukaryota</taxon>
        <taxon>Fungi</taxon>
        <taxon>Dikarya</taxon>
        <taxon>Ascomycota</taxon>
        <taxon>Pezizomycotina</taxon>
        <taxon>Sordariomycetes</taxon>
        <taxon>Hypocreomycetidae</taxon>
        <taxon>Hypocreales</taxon>
        <taxon>Bionectriaceae</taxon>
        <taxon>Clonostachys</taxon>
    </lineage>
</organism>
<evidence type="ECO:0000259" key="2">
    <source>
        <dbReference type="Pfam" id="PF20150"/>
    </source>
</evidence>
<dbReference type="Pfam" id="PF20150">
    <property type="entry name" value="2EXR"/>
    <property type="match status" value="1"/>
</dbReference>
<comment type="caution">
    <text evidence="3">The sequence shown here is derived from an EMBL/GenBank/DDBJ whole genome shotgun (WGS) entry which is preliminary data.</text>
</comment>
<reference evidence="3 4" key="1">
    <citation type="submission" date="2019-06" db="EMBL/GenBank/DDBJ databases">
        <authorList>
            <person name="Broberg M."/>
        </authorList>
    </citation>
    <scope>NUCLEOTIDE SEQUENCE [LARGE SCALE GENOMIC DNA]</scope>
</reference>
<feature type="region of interest" description="Disordered" evidence="1">
    <location>
        <begin position="406"/>
        <end position="431"/>
    </location>
</feature>
<protein>
    <recommendedName>
        <fullName evidence="2">2EXR domain-containing protein</fullName>
    </recommendedName>
</protein>
<dbReference type="InterPro" id="IPR045518">
    <property type="entry name" value="2EXR"/>
</dbReference>
<dbReference type="PANTHER" id="PTHR35910">
    <property type="entry name" value="2EXR DOMAIN-CONTAINING PROTEIN"/>
    <property type="match status" value="1"/>
</dbReference>
<gene>
    <name evidence="3" type="ORF">CLO192961_LOCUS158696</name>
</gene>
<sequence>MACIPDQRTEIINSEPLKVESSFPQFPRLPPEIRIKIWRQSLCYERLLRVDLQPGATAEDLTHEDEPWPACRAARERLEVQSDGFMIVLRTRDHMSKLFRVCYESRQLAISFYRVKVPCYFKQKGVPAQQVTLFLHPELDILRISGLSYFAKFAHKIWNLDHHHTGLVNVAFLSGYKPKHFDELFQELDDQDILRQALARLQSVIFGYDGNLGRAITKSFMFGGKGRLFRSRPLLASVSRFDRLPQDPRSIHKELKEVYLPLGDPREQIYRWFRLLDRWGIIDHERRVQYRFMITTDDRRVETREEARMSLQEENEIWQKCRKLCKNWLKPGKRTKRYREDRTLPSAYGFWLFPIDAFGMIPDAHPDIRHEGALTGSDLVKPANVWAVKKPLQDLSIQKPQLCLQHLPSIPQPNPGDESSERPSWPSFHSRPNSTGYGHVARFYLDL</sequence>
<evidence type="ECO:0000313" key="3">
    <source>
        <dbReference type="EMBL" id="VUC25217.1"/>
    </source>
</evidence>
<dbReference type="Proteomes" id="UP000766486">
    <property type="component" value="Unassembled WGS sequence"/>
</dbReference>
<keyword evidence="4" id="KW-1185">Reference proteome</keyword>
<evidence type="ECO:0000313" key="4">
    <source>
        <dbReference type="Proteomes" id="UP000766486"/>
    </source>
</evidence>
<proteinExistence type="predicted"/>
<dbReference type="PANTHER" id="PTHR35910:SF6">
    <property type="entry name" value="2EXR DOMAIN-CONTAINING PROTEIN"/>
    <property type="match status" value="1"/>
</dbReference>
<name>A0ABY6U3N4_BIOOC</name>
<feature type="domain" description="2EXR" evidence="2">
    <location>
        <begin position="23"/>
        <end position="142"/>
    </location>
</feature>
<accession>A0ABY6U3N4</accession>
<dbReference type="EMBL" id="CABFNS010000731">
    <property type="protein sequence ID" value="VUC25217.1"/>
    <property type="molecule type" value="Genomic_DNA"/>
</dbReference>
<evidence type="ECO:0000256" key="1">
    <source>
        <dbReference type="SAM" id="MobiDB-lite"/>
    </source>
</evidence>